<organism evidence="1 2">
    <name type="scientific">Echinococcus granulosus</name>
    <name type="common">Hydatid tapeworm</name>
    <dbReference type="NCBI Taxonomy" id="6210"/>
    <lineage>
        <taxon>Eukaryota</taxon>
        <taxon>Metazoa</taxon>
        <taxon>Spiralia</taxon>
        <taxon>Lophotrochozoa</taxon>
        <taxon>Platyhelminthes</taxon>
        <taxon>Cestoda</taxon>
        <taxon>Eucestoda</taxon>
        <taxon>Cyclophyllidea</taxon>
        <taxon>Taeniidae</taxon>
        <taxon>Echinococcus</taxon>
        <taxon>Echinococcus granulosus group</taxon>
    </lineage>
</organism>
<accession>W6URC9</accession>
<proteinExistence type="predicted"/>
<dbReference type="KEGG" id="egl:EGR_01406"/>
<dbReference type="EMBL" id="APAU02000005">
    <property type="protein sequence ID" value="EUB63783.1"/>
    <property type="molecule type" value="Genomic_DNA"/>
</dbReference>
<dbReference type="AlphaFoldDB" id="W6URC9"/>
<reference evidence="1 2" key="1">
    <citation type="journal article" date="2013" name="Nat. Genet.">
        <title>The genome of the hydatid tapeworm Echinococcus granulosus.</title>
        <authorList>
            <person name="Zheng H."/>
            <person name="Zhang W."/>
            <person name="Zhang L."/>
            <person name="Zhang Z."/>
            <person name="Li J."/>
            <person name="Lu G."/>
            <person name="Zhu Y."/>
            <person name="Wang Y."/>
            <person name="Huang Y."/>
            <person name="Liu J."/>
            <person name="Kang H."/>
            <person name="Chen J."/>
            <person name="Wang L."/>
            <person name="Chen A."/>
            <person name="Yu S."/>
            <person name="Gao Z."/>
            <person name="Jin L."/>
            <person name="Gu W."/>
            <person name="Wang Z."/>
            <person name="Zhao L."/>
            <person name="Shi B."/>
            <person name="Wen H."/>
            <person name="Lin R."/>
            <person name="Jones M.K."/>
            <person name="Brejova B."/>
            <person name="Vinar T."/>
            <person name="Zhao G."/>
            <person name="McManus D.P."/>
            <person name="Chen Z."/>
            <person name="Zhou Y."/>
            <person name="Wang S."/>
        </authorList>
    </citation>
    <scope>NUCLEOTIDE SEQUENCE [LARGE SCALE GENOMIC DNA]</scope>
</reference>
<dbReference type="CTD" id="36337121"/>
<sequence>MLYDYQIMNRYFKTKKNMAKLSKSLMFCLPCRLADHILSNYYLKQANKNVTLYISINEPIFCEDASCRIRSILFPNHVYGTQNSKTRNFKLLSLASSKINNFGTPKHYIILHKNDNRTLLIMLQYHTYLISSTTNEPSFREENARSEWLNIHRCMVVMRISSSKAEKNCTFLQISPRGPKCEPQDRYAYIRADFISVDYLFANKKIKN</sequence>
<protein>
    <submittedName>
        <fullName evidence="1">Uncharacterized protein</fullName>
    </submittedName>
</protein>
<evidence type="ECO:0000313" key="1">
    <source>
        <dbReference type="EMBL" id="EUB63783.1"/>
    </source>
</evidence>
<keyword evidence="2" id="KW-1185">Reference proteome</keyword>
<gene>
    <name evidence="1" type="ORF">EGR_01406</name>
</gene>
<name>W6URC9_ECHGR</name>
<evidence type="ECO:0000313" key="2">
    <source>
        <dbReference type="Proteomes" id="UP000019149"/>
    </source>
</evidence>
<dbReference type="Proteomes" id="UP000019149">
    <property type="component" value="Unassembled WGS sequence"/>
</dbReference>
<dbReference type="GeneID" id="36337121"/>
<dbReference type="RefSeq" id="XP_024354979.1">
    <property type="nucleotide sequence ID" value="XM_024490655.1"/>
</dbReference>
<comment type="caution">
    <text evidence="1">The sequence shown here is derived from an EMBL/GenBank/DDBJ whole genome shotgun (WGS) entry which is preliminary data.</text>
</comment>